<feature type="domain" description="Siroheme synthase central" evidence="7">
    <location>
        <begin position="123"/>
        <end position="142"/>
    </location>
</feature>
<dbReference type="InterPro" id="IPR028281">
    <property type="entry name" value="Sirohaem_synthase_central"/>
</dbReference>
<dbReference type="Proteomes" id="UP000285456">
    <property type="component" value="Unassembled WGS sequence"/>
</dbReference>
<evidence type="ECO:0000256" key="4">
    <source>
        <dbReference type="ARBA" id="ARBA00023027"/>
    </source>
</evidence>
<dbReference type="GO" id="GO:0043115">
    <property type="term" value="F:precorrin-2 dehydrogenase activity"/>
    <property type="evidence" value="ECO:0007669"/>
    <property type="project" value="UniProtKB-EC"/>
</dbReference>
<dbReference type="InterPro" id="IPR028161">
    <property type="entry name" value="Met8-like"/>
</dbReference>
<dbReference type="GO" id="GO:0019354">
    <property type="term" value="P:siroheme biosynthetic process"/>
    <property type="evidence" value="ECO:0007669"/>
    <property type="project" value="UniProtKB-UniPathway"/>
</dbReference>
<dbReference type="EC" id="1.3.1.76" evidence="2"/>
<dbReference type="OrthoDB" id="9773765at2"/>
<dbReference type="PANTHER" id="PTHR35330">
    <property type="entry name" value="SIROHEME BIOSYNTHESIS PROTEIN MET8"/>
    <property type="match status" value="1"/>
</dbReference>
<gene>
    <name evidence="8" type="ORF">D1B32_16875</name>
</gene>
<evidence type="ECO:0000256" key="2">
    <source>
        <dbReference type="ARBA" id="ARBA00012400"/>
    </source>
</evidence>
<dbReference type="Pfam" id="PF14824">
    <property type="entry name" value="Sirohm_synth_M"/>
    <property type="match status" value="1"/>
</dbReference>
<dbReference type="SUPFAM" id="SSF51735">
    <property type="entry name" value="NAD(P)-binding Rossmann-fold domains"/>
    <property type="match status" value="1"/>
</dbReference>
<dbReference type="NCBIfam" id="TIGR01470">
    <property type="entry name" value="cysG_Nterm"/>
    <property type="match status" value="1"/>
</dbReference>
<dbReference type="RefSeq" id="WP_118889956.1">
    <property type="nucleotide sequence ID" value="NZ_JAUOPF010000020.1"/>
</dbReference>
<protein>
    <recommendedName>
        <fullName evidence="2">precorrin-2 dehydrogenase</fullName>
        <ecNumber evidence="2">1.3.1.76</ecNumber>
    </recommendedName>
</protein>
<evidence type="ECO:0000256" key="6">
    <source>
        <dbReference type="ARBA" id="ARBA00047561"/>
    </source>
</evidence>
<keyword evidence="4" id="KW-0520">NAD</keyword>
<dbReference type="GO" id="GO:0004325">
    <property type="term" value="F:ferrochelatase activity"/>
    <property type="evidence" value="ECO:0007669"/>
    <property type="project" value="InterPro"/>
</dbReference>
<keyword evidence="5" id="KW-0627">Porphyrin biosynthesis</keyword>
<evidence type="ECO:0000256" key="5">
    <source>
        <dbReference type="ARBA" id="ARBA00023244"/>
    </source>
</evidence>
<evidence type="ECO:0000259" key="7">
    <source>
        <dbReference type="Pfam" id="PF14824"/>
    </source>
</evidence>
<dbReference type="Gene3D" id="1.10.8.610">
    <property type="entry name" value="SirC, precorrin-2 dehydrogenase, C-terminal helical domain-like"/>
    <property type="match status" value="1"/>
</dbReference>
<name>A0A417YD13_9BACI</name>
<dbReference type="Pfam" id="PF13241">
    <property type="entry name" value="NAD_binding_7"/>
    <property type="match status" value="1"/>
</dbReference>
<evidence type="ECO:0000256" key="1">
    <source>
        <dbReference type="ARBA" id="ARBA00005010"/>
    </source>
</evidence>
<evidence type="ECO:0000313" key="9">
    <source>
        <dbReference type="Proteomes" id="UP000285456"/>
    </source>
</evidence>
<dbReference type="InterPro" id="IPR042518">
    <property type="entry name" value="SirC_C"/>
</dbReference>
<organism evidence="8 9">
    <name type="scientific">Oceanobacillus profundus</name>
    <dbReference type="NCBI Taxonomy" id="372463"/>
    <lineage>
        <taxon>Bacteria</taxon>
        <taxon>Bacillati</taxon>
        <taxon>Bacillota</taxon>
        <taxon>Bacilli</taxon>
        <taxon>Bacillales</taxon>
        <taxon>Bacillaceae</taxon>
        <taxon>Oceanobacillus</taxon>
    </lineage>
</organism>
<keyword evidence="3" id="KW-0560">Oxidoreductase</keyword>
<dbReference type="EMBL" id="QWEH01000013">
    <property type="protein sequence ID" value="RHW30508.1"/>
    <property type="molecule type" value="Genomic_DNA"/>
</dbReference>
<comment type="pathway">
    <text evidence="1">Porphyrin-containing compound metabolism; siroheme biosynthesis; sirohydrochlorin from precorrin-2: step 1/1.</text>
</comment>
<dbReference type="Gene3D" id="3.40.50.720">
    <property type="entry name" value="NAD(P)-binding Rossmann-like Domain"/>
    <property type="match status" value="1"/>
</dbReference>
<keyword evidence="9" id="KW-1185">Reference proteome</keyword>
<proteinExistence type="predicted"/>
<dbReference type="UniPathway" id="UPA00262">
    <property type="reaction ID" value="UER00222"/>
</dbReference>
<evidence type="ECO:0000313" key="8">
    <source>
        <dbReference type="EMBL" id="RHW30508.1"/>
    </source>
</evidence>
<dbReference type="PANTHER" id="PTHR35330:SF1">
    <property type="entry name" value="SIROHEME BIOSYNTHESIS PROTEIN MET8"/>
    <property type="match status" value="1"/>
</dbReference>
<accession>A0A417YD13</accession>
<dbReference type="InterPro" id="IPR036291">
    <property type="entry name" value="NAD(P)-bd_dom_sf"/>
</dbReference>
<evidence type="ECO:0000256" key="3">
    <source>
        <dbReference type="ARBA" id="ARBA00023002"/>
    </source>
</evidence>
<sequence length="162" mass="18146">MEQLYPMIMKLHGKKVVIVGGGQIALRKAKGLAGTGAAITVISPRILKELEQLHDVAWKQKEFEEKDIEGAHLIFAATSNKSINKNVCACADDFQWVNDISDSENSSFITPAIVRREKFILTISTSGASPILAKKLKQELEERYDDQMGELVNAYEKRRNKK</sequence>
<reference evidence="8 9" key="1">
    <citation type="journal article" date="2007" name="Int. J. Syst. Evol. Microbiol.">
        <title>Oceanobacillus profundus sp. nov., isolated from a deep-sea sediment core.</title>
        <authorList>
            <person name="Kim Y.G."/>
            <person name="Choi D.H."/>
            <person name="Hyun S."/>
            <person name="Cho B.C."/>
        </authorList>
    </citation>
    <scope>NUCLEOTIDE SEQUENCE [LARGE SCALE GENOMIC DNA]</scope>
    <source>
        <strain evidence="8 9">DSM 18246</strain>
    </source>
</reference>
<comment type="caution">
    <text evidence="8">The sequence shown here is derived from an EMBL/GenBank/DDBJ whole genome shotgun (WGS) entry which is preliminary data.</text>
</comment>
<dbReference type="InterPro" id="IPR006367">
    <property type="entry name" value="Sirohaem_synthase_N"/>
</dbReference>
<comment type="catalytic activity">
    <reaction evidence="6">
        <text>precorrin-2 + NAD(+) = sirohydrochlorin + NADH + 2 H(+)</text>
        <dbReference type="Rhea" id="RHEA:15613"/>
        <dbReference type="ChEBI" id="CHEBI:15378"/>
        <dbReference type="ChEBI" id="CHEBI:57540"/>
        <dbReference type="ChEBI" id="CHEBI:57945"/>
        <dbReference type="ChEBI" id="CHEBI:58351"/>
        <dbReference type="ChEBI" id="CHEBI:58827"/>
        <dbReference type="EC" id="1.3.1.76"/>
    </reaction>
</comment>
<dbReference type="AlphaFoldDB" id="A0A417YD13"/>
<dbReference type="SUPFAM" id="SSF75615">
    <property type="entry name" value="Siroheme synthase middle domains-like"/>
    <property type="match status" value="1"/>
</dbReference>